<dbReference type="SUPFAM" id="SSF141000">
    <property type="entry name" value="Glu-tRNAGln amidotransferase C subunit"/>
    <property type="match status" value="1"/>
</dbReference>
<dbReference type="Gene3D" id="1.10.20.60">
    <property type="entry name" value="Glu-tRNAGln amidotransferase C subunit, N-terminal domain"/>
    <property type="match status" value="1"/>
</dbReference>
<dbReference type="EMBL" id="PVNK01000201">
    <property type="protein sequence ID" value="PRP92885.1"/>
    <property type="molecule type" value="Genomic_DNA"/>
</dbReference>
<organism evidence="2 3">
    <name type="scientific">Enhygromyxa salina</name>
    <dbReference type="NCBI Taxonomy" id="215803"/>
    <lineage>
        <taxon>Bacteria</taxon>
        <taxon>Pseudomonadati</taxon>
        <taxon>Myxococcota</taxon>
        <taxon>Polyangia</taxon>
        <taxon>Nannocystales</taxon>
        <taxon>Nannocystaceae</taxon>
        <taxon>Enhygromyxa</taxon>
    </lineage>
</organism>
<comment type="catalytic activity">
    <reaction evidence="1">
        <text>L-glutamyl-tRNA(Gln) + L-glutamine + ATP + H2O = L-glutaminyl-tRNA(Gln) + L-glutamate + ADP + phosphate + H(+)</text>
        <dbReference type="Rhea" id="RHEA:17521"/>
        <dbReference type="Rhea" id="RHEA-COMP:9681"/>
        <dbReference type="Rhea" id="RHEA-COMP:9684"/>
        <dbReference type="ChEBI" id="CHEBI:15377"/>
        <dbReference type="ChEBI" id="CHEBI:15378"/>
        <dbReference type="ChEBI" id="CHEBI:29985"/>
        <dbReference type="ChEBI" id="CHEBI:30616"/>
        <dbReference type="ChEBI" id="CHEBI:43474"/>
        <dbReference type="ChEBI" id="CHEBI:58359"/>
        <dbReference type="ChEBI" id="CHEBI:78520"/>
        <dbReference type="ChEBI" id="CHEBI:78521"/>
        <dbReference type="ChEBI" id="CHEBI:456216"/>
    </reaction>
</comment>
<proteinExistence type="inferred from homology"/>
<dbReference type="AlphaFoldDB" id="A0A2S9XJ34"/>
<dbReference type="GO" id="GO:0050566">
    <property type="term" value="F:asparaginyl-tRNA synthase (glutamine-hydrolyzing) activity"/>
    <property type="evidence" value="ECO:0007669"/>
    <property type="project" value="RHEA"/>
</dbReference>
<keyword evidence="1" id="KW-0648">Protein biosynthesis</keyword>
<evidence type="ECO:0000256" key="1">
    <source>
        <dbReference type="HAMAP-Rule" id="MF_00122"/>
    </source>
</evidence>
<evidence type="ECO:0000313" key="3">
    <source>
        <dbReference type="Proteomes" id="UP000237968"/>
    </source>
</evidence>
<dbReference type="GO" id="GO:0050567">
    <property type="term" value="F:glutaminyl-tRNA synthase (glutamine-hydrolyzing) activity"/>
    <property type="evidence" value="ECO:0007669"/>
    <property type="project" value="UniProtKB-UniRule"/>
</dbReference>
<dbReference type="GO" id="GO:0016740">
    <property type="term" value="F:transferase activity"/>
    <property type="evidence" value="ECO:0007669"/>
    <property type="project" value="UniProtKB-KW"/>
</dbReference>
<comment type="subunit">
    <text evidence="1">Heterotrimer of A, B and C subunits.</text>
</comment>
<dbReference type="Pfam" id="PF02686">
    <property type="entry name" value="GatC"/>
    <property type="match status" value="1"/>
</dbReference>
<comment type="caution">
    <text evidence="2">The sequence shown here is derived from an EMBL/GenBank/DDBJ whole genome shotgun (WGS) entry which is preliminary data.</text>
</comment>
<comment type="similarity">
    <text evidence="1">Belongs to the GatC family.</text>
</comment>
<dbReference type="Proteomes" id="UP000237968">
    <property type="component" value="Unassembled WGS sequence"/>
</dbReference>
<gene>
    <name evidence="1 2" type="primary">gatC</name>
    <name evidence="2" type="ORF">ENSA5_46510</name>
</gene>
<keyword evidence="1" id="KW-0067">ATP-binding</keyword>
<dbReference type="GO" id="GO:0005524">
    <property type="term" value="F:ATP binding"/>
    <property type="evidence" value="ECO:0007669"/>
    <property type="project" value="UniProtKB-KW"/>
</dbReference>
<dbReference type="GO" id="GO:0006450">
    <property type="term" value="P:regulation of translational fidelity"/>
    <property type="evidence" value="ECO:0007669"/>
    <property type="project" value="InterPro"/>
</dbReference>
<dbReference type="NCBIfam" id="TIGR00135">
    <property type="entry name" value="gatC"/>
    <property type="match status" value="1"/>
</dbReference>
<dbReference type="GO" id="GO:0006412">
    <property type="term" value="P:translation"/>
    <property type="evidence" value="ECO:0007669"/>
    <property type="project" value="UniProtKB-UniRule"/>
</dbReference>
<keyword evidence="3" id="KW-1185">Reference proteome</keyword>
<comment type="function">
    <text evidence="1">Allows the formation of correctly charged Asn-tRNA(Asn) or Gln-tRNA(Gln) through the transamidation of misacylated Asp-tRNA(Asn) or Glu-tRNA(Gln) in organisms which lack either or both of asparaginyl-tRNA or glutaminyl-tRNA synthetases. The reaction takes place in the presence of glutamine and ATP through an activated phospho-Asp-tRNA(Asn) or phospho-Glu-tRNA(Gln).</text>
</comment>
<sequence length="96" mass="10473">MPDAASPLVRELASLARLELSAEEAAGFGAQLETILGYIQRLQSVEVEGVPEYLTAEQVRSGLRDDLERPELDAEQALAGVPVVRDRLVAVPRFKD</sequence>
<name>A0A2S9XJ34_9BACT</name>
<comment type="catalytic activity">
    <reaction evidence="1">
        <text>L-aspartyl-tRNA(Asn) + L-glutamine + ATP + H2O = L-asparaginyl-tRNA(Asn) + L-glutamate + ADP + phosphate + 2 H(+)</text>
        <dbReference type="Rhea" id="RHEA:14513"/>
        <dbReference type="Rhea" id="RHEA-COMP:9674"/>
        <dbReference type="Rhea" id="RHEA-COMP:9677"/>
        <dbReference type="ChEBI" id="CHEBI:15377"/>
        <dbReference type="ChEBI" id="CHEBI:15378"/>
        <dbReference type="ChEBI" id="CHEBI:29985"/>
        <dbReference type="ChEBI" id="CHEBI:30616"/>
        <dbReference type="ChEBI" id="CHEBI:43474"/>
        <dbReference type="ChEBI" id="CHEBI:58359"/>
        <dbReference type="ChEBI" id="CHEBI:78515"/>
        <dbReference type="ChEBI" id="CHEBI:78516"/>
        <dbReference type="ChEBI" id="CHEBI:456216"/>
    </reaction>
</comment>
<accession>A0A2S9XJ34</accession>
<dbReference type="HAMAP" id="MF_00122">
    <property type="entry name" value="GatC"/>
    <property type="match status" value="1"/>
</dbReference>
<keyword evidence="1" id="KW-0547">Nucleotide-binding</keyword>
<evidence type="ECO:0000313" key="2">
    <source>
        <dbReference type="EMBL" id="PRP92885.1"/>
    </source>
</evidence>
<reference evidence="2 3" key="1">
    <citation type="submission" date="2018-03" db="EMBL/GenBank/DDBJ databases">
        <title>Draft Genome Sequences of the Obligatory Marine Myxobacteria Enhygromyxa salina SWB005.</title>
        <authorList>
            <person name="Poehlein A."/>
            <person name="Moghaddam J.A."/>
            <person name="Harms H."/>
            <person name="Alanjari M."/>
            <person name="Koenig G.M."/>
            <person name="Daniel R."/>
            <person name="Schaeberle T.F."/>
        </authorList>
    </citation>
    <scope>NUCLEOTIDE SEQUENCE [LARGE SCALE GENOMIC DNA]</scope>
    <source>
        <strain evidence="2 3">SWB005</strain>
    </source>
</reference>
<dbReference type="RefSeq" id="WP_106393910.1">
    <property type="nucleotide sequence ID" value="NZ_PVNK01000201.1"/>
</dbReference>
<protein>
    <recommendedName>
        <fullName evidence="1">Aspartyl/glutamyl-tRNA(Asn/Gln) amidotransferase subunit C</fullName>
        <shortName evidence="1">Asp/Glu-ADT subunit C</shortName>
        <ecNumber evidence="1">6.3.5.-</ecNumber>
    </recommendedName>
</protein>
<keyword evidence="1 2" id="KW-0436">Ligase</keyword>
<dbReference type="InterPro" id="IPR036113">
    <property type="entry name" value="Asp/Glu-ADT_sf_sub_c"/>
</dbReference>
<dbReference type="EC" id="6.3.5.-" evidence="1"/>
<dbReference type="OrthoDB" id="9794326at2"/>
<keyword evidence="2" id="KW-0808">Transferase</keyword>
<dbReference type="InterPro" id="IPR003837">
    <property type="entry name" value="GatC"/>
</dbReference>